<evidence type="ECO:0000313" key="9">
    <source>
        <dbReference type="EMBL" id="TWT90399.1"/>
    </source>
</evidence>
<evidence type="ECO:0000313" key="10">
    <source>
        <dbReference type="Proteomes" id="UP000315440"/>
    </source>
</evidence>
<evidence type="ECO:0000259" key="8">
    <source>
        <dbReference type="Pfam" id="PF00482"/>
    </source>
</evidence>
<evidence type="ECO:0000256" key="4">
    <source>
        <dbReference type="ARBA" id="ARBA00022692"/>
    </source>
</evidence>
<dbReference type="AlphaFoldDB" id="A0A5C5ZSC4"/>
<feature type="domain" description="Type II secretion system protein GspF" evidence="8">
    <location>
        <begin position="219"/>
        <end position="340"/>
    </location>
</feature>
<feature type="domain" description="Type II secretion system protein GspF" evidence="8">
    <location>
        <begin position="20"/>
        <end position="142"/>
    </location>
</feature>
<dbReference type="Proteomes" id="UP000315440">
    <property type="component" value="Unassembled WGS sequence"/>
</dbReference>
<sequence length="349" mass="37316">MDLSASPSEPTPSGASASLAAQLALWSQAGLPLHEMLRALGEEHRGRARSAIEALALEVEEGRTLQEALQQTAARFPYSLRRTLRTAADAGGDLTAVLPALSTQLASERRLRSRLLAVLSYPALVFTVLTALSLFLCQVVTPEFERMFEDFELNLPRMTEFFIDFSKAAPAAIGLGFAAIALFVLLAAAPWSSVFAHRLLGALPLIGPLWVNEGHAMLARLLAAHTAARAPVADALRCSAAGLIDRNLAAATVRAASRCQDGAGLGDALSESVHFDRELAGRAREGELNGDLPEAMEELASAYSGRAQRQLDYLALTLPPLTAMIVFGFLFLFAVSLFLPLVKLIEGLT</sequence>
<comment type="subcellular location">
    <subcellularLocation>
        <location evidence="1">Cell membrane</location>
        <topology evidence="1">Multi-pass membrane protein</topology>
    </subcellularLocation>
</comment>
<dbReference type="PANTHER" id="PTHR30012">
    <property type="entry name" value="GENERAL SECRETION PATHWAY PROTEIN"/>
    <property type="match status" value="1"/>
</dbReference>
<keyword evidence="4 7" id="KW-0812">Transmembrane</keyword>
<dbReference type="Gene3D" id="1.20.81.30">
    <property type="entry name" value="Type II secretion system (T2SS), domain F"/>
    <property type="match status" value="2"/>
</dbReference>
<dbReference type="InterPro" id="IPR003004">
    <property type="entry name" value="GspF/PilC"/>
</dbReference>
<dbReference type="RefSeq" id="WP_146397244.1">
    <property type="nucleotide sequence ID" value="NZ_SJPQ01000001.1"/>
</dbReference>
<evidence type="ECO:0000256" key="3">
    <source>
        <dbReference type="ARBA" id="ARBA00022475"/>
    </source>
</evidence>
<evidence type="ECO:0000256" key="5">
    <source>
        <dbReference type="ARBA" id="ARBA00022989"/>
    </source>
</evidence>
<evidence type="ECO:0000256" key="1">
    <source>
        <dbReference type="ARBA" id="ARBA00004651"/>
    </source>
</evidence>
<name>A0A5C5ZSC4_9BACT</name>
<dbReference type="GO" id="GO:0005886">
    <property type="term" value="C:plasma membrane"/>
    <property type="evidence" value="ECO:0007669"/>
    <property type="project" value="UniProtKB-SubCell"/>
</dbReference>
<feature type="transmembrane region" description="Helical" evidence="7">
    <location>
        <begin position="115"/>
        <end position="141"/>
    </location>
</feature>
<organism evidence="9 10">
    <name type="scientific">Pseudobythopirellula maris</name>
    <dbReference type="NCBI Taxonomy" id="2527991"/>
    <lineage>
        <taxon>Bacteria</taxon>
        <taxon>Pseudomonadati</taxon>
        <taxon>Planctomycetota</taxon>
        <taxon>Planctomycetia</taxon>
        <taxon>Pirellulales</taxon>
        <taxon>Lacipirellulaceae</taxon>
        <taxon>Pseudobythopirellula</taxon>
    </lineage>
</organism>
<evidence type="ECO:0000256" key="7">
    <source>
        <dbReference type="SAM" id="Phobius"/>
    </source>
</evidence>
<keyword evidence="3" id="KW-1003">Cell membrane</keyword>
<keyword evidence="5 7" id="KW-1133">Transmembrane helix</keyword>
<evidence type="ECO:0000256" key="2">
    <source>
        <dbReference type="ARBA" id="ARBA00005745"/>
    </source>
</evidence>
<accession>A0A5C5ZSC4</accession>
<dbReference type="InterPro" id="IPR018076">
    <property type="entry name" value="T2SS_GspF_dom"/>
</dbReference>
<protein>
    <submittedName>
        <fullName evidence="9">Type II secretion system protein F</fullName>
    </submittedName>
</protein>
<reference evidence="9 10" key="1">
    <citation type="submission" date="2019-02" db="EMBL/GenBank/DDBJ databases">
        <title>Deep-cultivation of Planctomycetes and their phenomic and genomic characterization uncovers novel biology.</title>
        <authorList>
            <person name="Wiegand S."/>
            <person name="Jogler M."/>
            <person name="Boedeker C."/>
            <person name="Pinto D."/>
            <person name="Vollmers J."/>
            <person name="Rivas-Marin E."/>
            <person name="Kohn T."/>
            <person name="Peeters S.H."/>
            <person name="Heuer A."/>
            <person name="Rast P."/>
            <person name="Oberbeckmann S."/>
            <person name="Bunk B."/>
            <person name="Jeske O."/>
            <person name="Meyerdierks A."/>
            <person name="Storesund J.E."/>
            <person name="Kallscheuer N."/>
            <person name="Luecker S."/>
            <person name="Lage O.M."/>
            <person name="Pohl T."/>
            <person name="Merkel B.J."/>
            <person name="Hornburger P."/>
            <person name="Mueller R.-W."/>
            <person name="Bruemmer F."/>
            <person name="Labrenz M."/>
            <person name="Spormann A.M."/>
            <person name="Op Den Camp H."/>
            <person name="Overmann J."/>
            <person name="Amann R."/>
            <person name="Jetten M.S.M."/>
            <person name="Mascher T."/>
            <person name="Medema M.H."/>
            <person name="Devos D.P."/>
            <person name="Kaster A.-K."/>
            <person name="Ovreas L."/>
            <person name="Rohde M."/>
            <person name="Galperin M.Y."/>
            <person name="Jogler C."/>
        </authorList>
    </citation>
    <scope>NUCLEOTIDE SEQUENCE [LARGE SCALE GENOMIC DNA]</scope>
    <source>
        <strain evidence="9 10">Mal64</strain>
    </source>
</reference>
<gene>
    <name evidence="9" type="primary">epsF_6</name>
    <name evidence="9" type="ORF">Mal64_07880</name>
</gene>
<dbReference type="PANTHER" id="PTHR30012:SF0">
    <property type="entry name" value="TYPE II SECRETION SYSTEM PROTEIN F-RELATED"/>
    <property type="match status" value="1"/>
</dbReference>
<dbReference type="Pfam" id="PF00482">
    <property type="entry name" value="T2SSF"/>
    <property type="match status" value="2"/>
</dbReference>
<dbReference type="OrthoDB" id="284614at2"/>
<comment type="similarity">
    <text evidence="2">Belongs to the GSP F family.</text>
</comment>
<evidence type="ECO:0000256" key="6">
    <source>
        <dbReference type="ARBA" id="ARBA00023136"/>
    </source>
</evidence>
<keyword evidence="10" id="KW-1185">Reference proteome</keyword>
<comment type="caution">
    <text evidence="9">The sequence shown here is derived from an EMBL/GenBank/DDBJ whole genome shotgun (WGS) entry which is preliminary data.</text>
</comment>
<keyword evidence="6 7" id="KW-0472">Membrane</keyword>
<proteinExistence type="inferred from homology"/>
<feature type="transmembrane region" description="Helical" evidence="7">
    <location>
        <begin position="168"/>
        <end position="189"/>
    </location>
</feature>
<dbReference type="InterPro" id="IPR042094">
    <property type="entry name" value="T2SS_GspF_sf"/>
</dbReference>
<feature type="transmembrane region" description="Helical" evidence="7">
    <location>
        <begin position="313"/>
        <end position="339"/>
    </location>
</feature>
<dbReference type="EMBL" id="SJPQ01000001">
    <property type="protein sequence ID" value="TWT90399.1"/>
    <property type="molecule type" value="Genomic_DNA"/>
</dbReference>